<organism evidence="1 2">
    <name type="scientific">Lacipirellula parvula</name>
    <dbReference type="NCBI Taxonomy" id="2650471"/>
    <lineage>
        <taxon>Bacteria</taxon>
        <taxon>Pseudomonadati</taxon>
        <taxon>Planctomycetota</taxon>
        <taxon>Planctomycetia</taxon>
        <taxon>Pirellulales</taxon>
        <taxon>Lacipirellulaceae</taxon>
        <taxon>Lacipirellula</taxon>
    </lineage>
</organism>
<keyword evidence="2" id="KW-1185">Reference proteome</keyword>
<name>A0A5K7XCI1_9BACT</name>
<dbReference type="AlphaFoldDB" id="A0A5K7XCI1"/>
<evidence type="ECO:0000313" key="1">
    <source>
        <dbReference type="EMBL" id="BBO32086.1"/>
    </source>
</evidence>
<dbReference type="Proteomes" id="UP000326837">
    <property type="component" value="Chromosome"/>
</dbReference>
<sequence length="94" mass="11263">MTVAVLFLGYHLHWLIERHKVLDSVNEDVRTEASRYPTKAPGLLRYFGETGQSWVYVPCRSDDEWRRERPRVERLFPEAVIERLPEYYMSFDAD</sequence>
<dbReference type="KEGG" id="lpav:PLANPX_1698"/>
<dbReference type="EMBL" id="AP021861">
    <property type="protein sequence ID" value="BBO32086.1"/>
    <property type="molecule type" value="Genomic_DNA"/>
</dbReference>
<reference evidence="2" key="1">
    <citation type="submission" date="2019-10" db="EMBL/GenBank/DDBJ databases">
        <title>Lacipirellula parvula gen. nov., sp. nov., representing a lineage of planctomycetes widespread in freshwater anoxic habitats, and description of the family Lacipirellulaceae.</title>
        <authorList>
            <person name="Dedysh S.N."/>
            <person name="Kulichevskaya I.S."/>
            <person name="Beletsky A.V."/>
            <person name="Rakitin A.L."/>
            <person name="Mardanov A.V."/>
            <person name="Ivanova A.A."/>
            <person name="Saltykova V.X."/>
            <person name="Rijpstra W.I.C."/>
            <person name="Sinninghe Damste J.S."/>
            <person name="Ravin N.V."/>
        </authorList>
    </citation>
    <scope>NUCLEOTIDE SEQUENCE [LARGE SCALE GENOMIC DNA]</scope>
    <source>
        <strain evidence="2">PX69</strain>
    </source>
</reference>
<evidence type="ECO:0000313" key="2">
    <source>
        <dbReference type="Proteomes" id="UP000326837"/>
    </source>
</evidence>
<proteinExistence type="predicted"/>
<accession>A0A5K7XCI1</accession>
<protein>
    <submittedName>
        <fullName evidence="1">Uncharacterized protein</fullName>
    </submittedName>
</protein>
<gene>
    <name evidence="1" type="ORF">PLANPX_1698</name>
</gene>